<dbReference type="NCBIfam" id="NF003361">
    <property type="entry name" value="PRK04435.1"/>
    <property type="match status" value="1"/>
</dbReference>
<dbReference type="InterPro" id="IPR008310">
    <property type="entry name" value="UPF0735_ACT_dom-cont"/>
</dbReference>
<dbReference type="InterPro" id="IPR002912">
    <property type="entry name" value="ACT_dom"/>
</dbReference>
<dbReference type="Proteomes" id="UP000007488">
    <property type="component" value="Chromosome"/>
</dbReference>
<dbReference type="PIRSF" id="PIRSF025624">
    <property type="entry name" value="ACT_PheB"/>
    <property type="match status" value="1"/>
</dbReference>
<reference evidence="4" key="2">
    <citation type="submission" date="2011-02" db="EMBL/GenBank/DDBJ databases">
        <title>The complete genome of Syntrophobotulus glycolicus DSM 8271.</title>
        <authorList>
            <person name="Lucas S."/>
            <person name="Copeland A."/>
            <person name="Lapidus A."/>
            <person name="Bruce D."/>
            <person name="Goodwin L."/>
            <person name="Pitluck S."/>
            <person name="Kyrpides N."/>
            <person name="Mavromatis K."/>
            <person name="Pagani I."/>
            <person name="Ivanova N."/>
            <person name="Mikhailova N."/>
            <person name="Chertkov O."/>
            <person name="Held B."/>
            <person name="Detter J.C."/>
            <person name="Tapia R."/>
            <person name="Han C."/>
            <person name="Land M."/>
            <person name="Hauser L."/>
            <person name="Markowitz V."/>
            <person name="Cheng J.-F."/>
            <person name="Hugenholtz P."/>
            <person name="Woyke T."/>
            <person name="Wu D."/>
            <person name="Spring S."/>
            <person name="Schroeder M."/>
            <person name="Brambilla E."/>
            <person name="Klenk H.-P."/>
            <person name="Eisen J.A."/>
        </authorList>
    </citation>
    <scope>NUCLEOTIDE SEQUENCE [LARGE SCALE GENOMIC DNA]</scope>
    <source>
        <strain evidence="4">DSM 8271 / FlGlyR</strain>
    </source>
</reference>
<dbReference type="HAMAP" id="MF_00707">
    <property type="entry name" value="UPF0735"/>
    <property type="match status" value="1"/>
</dbReference>
<name>F0SYV9_SYNGF</name>
<dbReference type="AlphaFoldDB" id="F0SYV9"/>
<dbReference type="HOGENOM" id="CLU_128147_0_0_9"/>
<dbReference type="PROSITE" id="PS51671">
    <property type="entry name" value="ACT"/>
    <property type="match status" value="1"/>
</dbReference>
<reference evidence="3 4" key="1">
    <citation type="journal article" date="2011" name="Stand. Genomic Sci.">
        <title>Complete genome sequence of Syntrophobotulus glycolicus type strain (FlGlyR).</title>
        <authorList>
            <person name="Han C."/>
            <person name="Mwirichia R."/>
            <person name="Chertkov O."/>
            <person name="Held B."/>
            <person name="Lapidus A."/>
            <person name="Nolan M."/>
            <person name="Lucas S."/>
            <person name="Hammon N."/>
            <person name="Deshpande S."/>
            <person name="Cheng J.F."/>
            <person name="Tapia R."/>
            <person name="Goodwin L."/>
            <person name="Pitluck S."/>
            <person name="Huntemann M."/>
            <person name="Liolios K."/>
            <person name="Ivanova N."/>
            <person name="Pagani I."/>
            <person name="Mavromatis K."/>
            <person name="Ovchinikova G."/>
            <person name="Pati A."/>
            <person name="Chen A."/>
            <person name="Palaniappan K."/>
            <person name="Land M."/>
            <person name="Hauser L."/>
            <person name="Brambilla E.M."/>
            <person name="Rohde M."/>
            <person name="Spring S."/>
            <person name="Sikorski J."/>
            <person name="Goker M."/>
            <person name="Woyke T."/>
            <person name="Bristow J."/>
            <person name="Eisen J.A."/>
            <person name="Markowitz V."/>
            <person name="Hugenholtz P."/>
            <person name="Kyrpides N.C."/>
            <person name="Klenk H.P."/>
            <person name="Detter J.C."/>
        </authorList>
    </citation>
    <scope>NUCLEOTIDE SEQUENCE [LARGE SCALE GENOMIC DNA]</scope>
    <source>
        <strain evidence="4">DSM 8271 / FlGlyR</strain>
    </source>
</reference>
<accession>F0SYV9</accession>
<dbReference type="SUPFAM" id="SSF55021">
    <property type="entry name" value="ACT-like"/>
    <property type="match status" value="1"/>
</dbReference>
<dbReference type="RefSeq" id="WP_013624864.1">
    <property type="nucleotide sequence ID" value="NC_015172.1"/>
</dbReference>
<dbReference type="KEGG" id="sgy:Sgly_1699"/>
<dbReference type="InterPro" id="IPR045865">
    <property type="entry name" value="ACT-like_dom_sf"/>
</dbReference>
<keyword evidence="4" id="KW-1185">Reference proteome</keyword>
<dbReference type="EMBL" id="CP002547">
    <property type="protein sequence ID" value="ADY55996.1"/>
    <property type="molecule type" value="Genomic_DNA"/>
</dbReference>
<feature type="domain" description="ACT" evidence="2">
    <location>
        <begin position="72"/>
        <end position="147"/>
    </location>
</feature>
<protein>
    <recommendedName>
        <fullName evidence="1">UPF0735 ACT domain-containing protein Sgly_1699</fullName>
    </recommendedName>
</protein>
<evidence type="ECO:0000259" key="2">
    <source>
        <dbReference type="PROSITE" id="PS51671"/>
    </source>
</evidence>
<dbReference type="STRING" id="645991.Sgly_1699"/>
<dbReference type="OrthoDB" id="9788773at2"/>
<sequence>MSNKKKDFLLVNKDILPEAILKTAQAKELLAKFDVLTVNEACERVEMSRSAFYKYKDGVFPFYEAGKGRIITLALILVDKAGILSNVLNDIASVGGNVLTINQGIPLQGIANVSIAIETEAMEESVESLLSHLSELDGVRKIELISKS</sequence>
<organism evidence="3 4">
    <name type="scientific">Syntrophobotulus glycolicus (strain DSM 8271 / FlGlyR)</name>
    <dbReference type="NCBI Taxonomy" id="645991"/>
    <lineage>
        <taxon>Bacteria</taxon>
        <taxon>Bacillati</taxon>
        <taxon>Bacillota</taxon>
        <taxon>Clostridia</taxon>
        <taxon>Eubacteriales</taxon>
        <taxon>Desulfitobacteriaceae</taxon>
        <taxon>Syntrophobotulus</taxon>
    </lineage>
</organism>
<evidence type="ECO:0000256" key="1">
    <source>
        <dbReference type="HAMAP-Rule" id="MF_00707"/>
    </source>
</evidence>
<dbReference type="CDD" id="cd04888">
    <property type="entry name" value="ACT_PheB-BS"/>
    <property type="match status" value="1"/>
</dbReference>
<gene>
    <name evidence="3" type="ordered locus">Sgly_1699</name>
</gene>
<evidence type="ECO:0000313" key="3">
    <source>
        <dbReference type="EMBL" id="ADY55996.1"/>
    </source>
</evidence>
<dbReference type="eggNOG" id="COG4492">
    <property type="taxonomic scope" value="Bacteria"/>
</dbReference>
<proteinExistence type="inferred from homology"/>
<evidence type="ECO:0000313" key="4">
    <source>
        <dbReference type="Proteomes" id="UP000007488"/>
    </source>
</evidence>
<dbReference type="Gene3D" id="3.30.70.260">
    <property type="match status" value="1"/>
</dbReference>
<comment type="similarity">
    <text evidence="1">Belongs to the UPF0735 family.</text>
</comment>